<dbReference type="GO" id="GO:0005506">
    <property type="term" value="F:iron ion binding"/>
    <property type="evidence" value="ECO:0007669"/>
    <property type="project" value="InterPro"/>
</dbReference>
<dbReference type="InterPro" id="IPR001128">
    <property type="entry name" value="Cyt_P450"/>
</dbReference>
<evidence type="ECO:0000256" key="2">
    <source>
        <dbReference type="ARBA" id="ARBA00010617"/>
    </source>
</evidence>
<evidence type="ECO:0000256" key="3">
    <source>
        <dbReference type="ARBA" id="ARBA00022617"/>
    </source>
</evidence>
<dbReference type="Pfam" id="PF00067">
    <property type="entry name" value="p450"/>
    <property type="match status" value="1"/>
</dbReference>
<evidence type="ECO:0000313" key="10">
    <source>
        <dbReference type="EMBL" id="KAJ5727058.1"/>
    </source>
</evidence>
<dbReference type="GO" id="GO:0020037">
    <property type="term" value="F:heme binding"/>
    <property type="evidence" value="ECO:0007669"/>
    <property type="project" value="InterPro"/>
</dbReference>
<evidence type="ECO:0000313" key="11">
    <source>
        <dbReference type="Proteomes" id="UP001215712"/>
    </source>
</evidence>
<evidence type="ECO:0000256" key="7">
    <source>
        <dbReference type="ARBA" id="ARBA00023033"/>
    </source>
</evidence>
<dbReference type="PANTHER" id="PTHR24305:SF157">
    <property type="entry name" value="N-ACETYLTRYPTOPHAN 6-HYDROXYLASE IVOC-RELATED"/>
    <property type="match status" value="1"/>
</dbReference>
<dbReference type="InterPro" id="IPR017972">
    <property type="entry name" value="Cyt_P450_CS"/>
</dbReference>
<evidence type="ECO:0000256" key="9">
    <source>
        <dbReference type="RuleBase" id="RU000461"/>
    </source>
</evidence>
<keyword evidence="11" id="KW-1185">Reference proteome</keyword>
<dbReference type="Proteomes" id="UP001215712">
    <property type="component" value="Unassembled WGS sequence"/>
</dbReference>
<feature type="binding site" description="axial binding residue" evidence="8">
    <location>
        <position position="466"/>
    </location>
    <ligand>
        <name>heme</name>
        <dbReference type="ChEBI" id="CHEBI:30413"/>
    </ligand>
    <ligandPart>
        <name>Fe</name>
        <dbReference type="ChEBI" id="CHEBI:18248"/>
    </ligandPart>
</feature>
<keyword evidence="3 8" id="KW-0349">Heme</keyword>
<dbReference type="EMBL" id="JAQJAN010000006">
    <property type="protein sequence ID" value="KAJ5727058.1"/>
    <property type="molecule type" value="Genomic_DNA"/>
</dbReference>
<dbReference type="PANTHER" id="PTHR24305">
    <property type="entry name" value="CYTOCHROME P450"/>
    <property type="match status" value="1"/>
</dbReference>
<dbReference type="GO" id="GO:0043386">
    <property type="term" value="P:mycotoxin biosynthetic process"/>
    <property type="evidence" value="ECO:0007669"/>
    <property type="project" value="UniProtKB-ARBA"/>
</dbReference>
<evidence type="ECO:0000256" key="4">
    <source>
        <dbReference type="ARBA" id="ARBA00022723"/>
    </source>
</evidence>
<evidence type="ECO:0000256" key="8">
    <source>
        <dbReference type="PIRSR" id="PIRSR602401-1"/>
    </source>
</evidence>
<comment type="similarity">
    <text evidence="2 9">Belongs to the cytochrome P450 family.</text>
</comment>
<protein>
    <recommendedName>
        <fullName evidence="12">Cytochrome P450</fullName>
    </recommendedName>
</protein>
<dbReference type="AlphaFoldDB" id="A0AAD6HLV1"/>
<accession>A0AAD6HLV1</accession>
<dbReference type="CDD" id="cd11062">
    <property type="entry name" value="CYP58-like"/>
    <property type="match status" value="1"/>
</dbReference>
<dbReference type="GO" id="GO:0004497">
    <property type="term" value="F:monooxygenase activity"/>
    <property type="evidence" value="ECO:0007669"/>
    <property type="project" value="UniProtKB-KW"/>
</dbReference>
<dbReference type="PRINTS" id="PR00463">
    <property type="entry name" value="EP450I"/>
</dbReference>
<keyword evidence="5 9" id="KW-0560">Oxidoreductase</keyword>
<comment type="caution">
    <text evidence="10">The sequence shown here is derived from an EMBL/GenBank/DDBJ whole genome shotgun (WGS) entry which is preliminary data.</text>
</comment>
<sequence>MFASSVLVTTILGWVVARSVYRLYFHPQAYSWTQMAGHFYFDVIKGGKFIWETERLHKIYGLPLIRINPHEVHINDPDYYQEVYAAISRRRENDAIYIHVFGLPGSSFSTINADLHLKRRGPLNELFSKNAITDIVPLIQEKVERLMFHLEEGFRSKKVIHIDSGFFALTADVIHHYMYGYSENNIEMEDFDHTARDGINGMFRSHHVLYFFPILLHLESLPVKILKRINIHIEALTKQKKCLYNKAVEAAQAFSTSEGYNKTRNIDVLVNPDNFSVEERDPVRLKNESMSLITAGTETAGRALDVATFYICSNSHILRRMRAELIQVMPEPNSKLTCSPLEQLPYLVTVKRDDNERHKQSAVVNESFRMASGTSGRFSRTAPTEALVYNEIILPPGVSCIPFPISHFEKNESKTPISSSNHLMLRHPKIFPDPDSFDPDRWIRATAKGERLEKFFVNFSKGSRSCLGRHLIRCLHLEIYDTPQANIECGCDFGVPYPEQGNLSVCTLITGLV</sequence>
<evidence type="ECO:0008006" key="12">
    <source>
        <dbReference type="Google" id="ProtNLM"/>
    </source>
</evidence>
<dbReference type="GO" id="GO:0016705">
    <property type="term" value="F:oxidoreductase activity, acting on paired donors, with incorporation or reduction of molecular oxygen"/>
    <property type="evidence" value="ECO:0007669"/>
    <property type="project" value="InterPro"/>
</dbReference>
<reference evidence="10" key="1">
    <citation type="journal article" date="2023" name="IMA Fungus">
        <title>Comparative genomic study of the Penicillium genus elucidates a diverse pangenome and 15 lateral gene transfer events.</title>
        <authorList>
            <person name="Petersen C."/>
            <person name="Sorensen T."/>
            <person name="Nielsen M.R."/>
            <person name="Sondergaard T.E."/>
            <person name="Sorensen J.L."/>
            <person name="Fitzpatrick D.A."/>
            <person name="Frisvad J.C."/>
            <person name="Nielsen K.L."/>
        </authorList>
    </citation>
    <scope>NUCLEOTIDE SEQUENCE</scope>
    <source>
        <strain evidence="10">IBT 17514</strain>
    </source>
</reference>
<name>A0AAD6HLV1_9EURO</name>
<gene>
    <name evidence="10" type="ORF">N7493_004878</name>
</gene>
<keyword evidence="4 8" id="KW-0479">Metal-binding</keyword>
<proteinExistence type="inferred from homology"/>
<comment type="cofactor">
    <cofactor evidence="1 8">
        <name>heme</name>
        <dbReference type="ChEBI" id="CHEBI:30413"/>
    </cofactor>
</comment>
<evidence type="ECO:0000256" key="1">
    <source>
        <dbReference type="ARBA" id="ARBA00001971"/>
    </source>
</evidence>
<evidence type="ECO:0000256" key="5">
    <source>
        <dbReference type="ARBA" id="ARBA00023002"/>
    </source>
</evidence>
<keyword evidence="6 8" id="KW-0408">Iron</keyword>
<dbReference type="InterPro" id="IPR036396">
    <property type="entry name" value="Cyt_P450_sf"/>
</dbReference>
<dbReference type="SUPFAM" id="SSF48264">
    <property type="entry name" value="Cytochrome P450"/>
    <property type="match status" value="1"/>
</dbReference>
<reference evidence="10" key="2">
    <citation type="submission" date="2023-01" db="EMBL/GenBank/DDBJ databases">
        <authorList>
            <person name="Petersen C."/>
        </authorList>
    </citation>
    <scope>NUCLEOTIDE SEQUENCE</scope>
    <source>
        <strain evidence="10">IBT 17514</strain>
    </source>
</reference>
<evidence type="ECO:0000256" key="6">
    <source>
        <dbReference type="ARBA" id="ARBA00023004"/>
    </source>
</evidence>
<dbReference type="InterPro" id="IPR050121">
    <property type="entry name" value="Cytochrome_P450_monoxygenase"/>
</dbReference>
<organism evidence="10 11">
    <name type="scientific">Penicillium malachiteum</name>
    <dbReference type="NCBI Taxonomy" id="1324776"/>
    <lineage>
        <taxon>Eukaryota</taxon>
        <taxon>Fungi</taxon>
        <taxon>Dikarya</taxon>
        <taxon>Ascomycota</taxon>
        <taxon>Pezizomycotina</taxon>
        <taxon>Eurotiomycetes</taxon>
        <taxon>Eurotiomycetidae</taxon>
        <taxon>Eurotiales</taxon>
        <taxon>Aspergillaceae</taxon>
        <taxon>Penicillium</taxon>
    </lineage>
</organism>
<dbReference type="Gene3D" id="1.10.630.10">
    <property type="entry name" value="Cytochrome P450"/>
    <property type="match status" value="1"/>
</dbReference>
<dbReference type="InterPro" id="IPR002401">
    <property type="entry name" value="Cyt_P450_E_grp-I"/>
</dbReference>
<dbReference type="PROSITE" id="PS00086">
    <property type="entry name" value="CYTOCHROME_P450"/>
    <property type="match status" value="1"/>
</dbReference>
<keyword evidence="7 9" id="KW-0503">Monooxygenase</keyword>